<proteinExistence type="predicted"/>
<gene>
    <name evidence="1" type="ORF">CRYO30217_03182</name>
</gene>
<dbReference type="RefSeq" id="WP_258543370.1">
    <property type="nucleotide sequence ID" value="NZ_OU015584.1"/>
</dbReference>
<dbReference type="Proteomes" id="UP000683507">
    <property type="component" value="Chromosome"/>
</dbReference>
<organism evidence="1 2">
    <name type="scientific">Parvicella tangerina</name>
    <dbReference type="NCBI Taxonomy" id="2829795"/>
    <lineage>
        <taxon>Bacteria</taxon>
        <taxon>Pseudomonadati</taxon>
        <taxon>Bacteroidota</taxon>
        <taxon>Flavobacteriia</taxon>
        <taxon>Flavobacteriales</taxon>
        <taxon>Parvicellaceae</taxon>
        <taxon>Parvicella</taxon>
    </lineage>
</organism>
<dbReference type="SUPFAM" id="SSF49299">
    <property type="entry name" value="PKD domain"/>
    <property type="match status" value="1"/>
</dbReference>
<dbReference type="Gene3D" id="2.60.40.10">
    <property type="entry name" value="Immunoglobulins"/>
    <property type="match status" value="1"/>
</dbReference>
<dbReference type="InterPro" id="IPR013783">
    <property type="entry name" value="Ig-like_fold"/>
</dbReference>
<sequence>MLVKVGFYISFSFLFFVGFGQLTYIQDVFYGGVTGGSFSSGLGPGIGTIDVFIEPNSEIRDAFLIYNKLHNPEPCYILFEGHPIELSDSTLVTAYLIDNYPNIELSGVGVVDVKNFIDSSQHSYSVEIPNECFQGPEIQYNSVYLIITYDNPSLNRVSYNVFLNNETLETTPTAYYENEDLNPINVSMDVAFGINTDRLNLLSLNDGSEIFFNANSLGIVGGADNGSASGVKGDFHYSNGSLTGLNDDNPDFEMDSTDGISNVAPVLSNNASSINFSLVWQDQTASSRYNIYISFFLTHSTPCDTFSVNLQDKYQVCKGDSIQLQLTGGNDWEWEATGDNPQVGLSCYNCPQPYYTDTVSRWYTVRIWNNDSCSKVLPVRIEVVDNPAPPIVAISPTKCSDSSGVATVQVVEASHQYSINGGALQSNNAFTGLHAGNYNITVTDTNNCSTSTAVTVDMTYPTAQFAANPPQGDVPLAVEFINQSSGATNYEWYVNGDTLYDTSPQVTFNEGGVFTTTLIAYDTYPQCADTMSSVILTEYPFVVFAPSLHTDRSTPYQVYTTGVSEMTYELYNELGQLIINKKITPANGNNELWYPNQLAKGVYLYRIIAKNAKGNEKEFSGKVVWQ</sequence>
<keyword evidence="2" id="KW-1185">Reference proteome</keyword>
<evidence type="ECO:0000313" key="1">
    <source>
        <dbReference type="EMBL" id="CAG5086572.1"/>
    </source>
</evidence>
<protein>
    <recommendedName>
        <fullName evidence="3">T9SS C-terminal target domain-containing protein</fullName>
    </recommendedName>
</protein>
<evidence type="ECO:0008006" key="3">
    <source>
        <dbReference type="Google" id="ProtNLM"/>
    </source>
</evidence>
<dbReference type="AlphaFoldDB" id="A0A916JPT4"/>
<name>A0A916JPT4_9FLAO</name>
<evidence type="ECO:0000313" key="2">
    <source>
        <dbReference type="Proteomes" id="UP000683507"/>
    </source>
</evidence>
<dbReference type="EMBL" id="OU015584">
    <property type="protein sequence ID" value="CAG5086572.1"/>
    <property type="molecule type" value="Genomic_DNA"/>
</dbReference>
<reference evidence="1" key="1">
    <citation type="submission" date="2021-04" db="EMBL/GenBank/DDBJ databases">
        <authorList>
            <person name="Rodrigo-Torres L."/>
            <person name="Arahal R. D."/>
            <person name="Lucena T."/>
        </authorList>
    </citation>
    <scope>NUCLEOTIDE SEQUENCE</scope>
    <source>
        <strain evidence="1">AS29M-1</strain>
    </source>
</reference>
<dbReference type="InterPro" id="IPR035986">
    <property type="entry name" value="PKD_dom_sf"/>
</dbReference>
<accession>A0A916JPT4</accession>
<dbReference type="KEGG" id="ptan:CRYO30217_03182"/>